<protein>
    <submittedName>
        <fullName evidence="2">Uncharacterized protein</fullName>
    </submittedName>
</protein>
<dbReference type="EMBL" id="MN738749">
    <property type="protein sequence ID" value="QHS83154.1"/>
    <property type="molecule type" value="Genomic_DNA"/>
</dbReference>
<keyword evidence="1" id="KW-0472">Membrane</keyword>
<dbReference type="Pfam" id="PF13385">
    <property type="entry name" value="Laminin_G_3"/>
    <property type="match status" value="1"/>
</dbReference>
<sequence>MNLLLVGLGVLIILLIYILYVYFTSQESTLTKEGNLKTGLPYVTSIDSPTNTRYAYGIWIYVNTWDPNVEKTIFKRDNSLHVYLDQTAPILKCSMKMSDDTDEEIIVTDNFPLQKWTCVIVSVDNQFMDVYMDGKLVKSQRFFKPESSVMPKTPNDSDPIMFGNFDAYIKDFKRWTEPMDPQTAWNEYLKGSEHDNILKSLSSYGIDVSVFRNNELQNTFSVF</sequence>
<dbReference type="InterPro" id="IPR013320">
    <property type="entry name" value="ConA-like_dom_sf"/>
</dbReference>
<keyword evidence="1" id="KW-1133">Transmembrane helix</keyword>
<dbReference type="AlphaFoldDB" id="A0A6C0ATL9"/>
<organism evidence="2">
    <name type="scientific">viral metagenome</name>
    <dbReference type="NCBI Taxonomy" id="1070528"/>
    <lineage>
        <taxon>unclassified sequences</taxon>
        <taxon>metagenomes</taxon>
        <taxon>organismal metagenomes</taxon>
    </lineage>
</organism>
<evidence type="ECO:0000313" key="2">
    <source>
        <dbReference type="EMBL" id="QHS83154.1"/>
    </source>
</evidence>
<dbReference type="SUPFAM" id="SSF49899">
    <property type="entry name" value="Concanavalin A-like lectins/glucanases"/>
    <property type="match status" value="1"/>
</dbReference>
<accession>A0A6C0ATL9</accession>
<evidence type="ECO:0000256" key="1">
    <source>
        <dbReference type="SAM" id="Phobius"/>
    </source>
</evidence>
<keyword evidence="1" id="KW-0812">Transmembrane</keyword>
<reference evidence="2" key="1">
    <citation type="journal article" date="2020" name="Nature">
        <title>Giant virus diversity and host interactions through global metagenomics.</title>
        <authorList>
            <person name="Schulz F."/>
            <person name="Roux S."/>
            <person name="Paez-Espino D."/>
            <person name="Jungbluth S."/>
            <person name="Walsh D.A."/>
            <person name="Denef V.J."/>
            <person name="McMahon K.D."/>
            <person name="Konstantinidis K.T."/>
            <person name="Eloe-Fadrosh E.A."/>
            <person name="Kyrpides N.C."/>
            <person name="Woyke T."/>
        </authorList>
    </citation>
    <scope>NUCLEOTIDE SEQUENCE</scope>
    <source>
        <strain evidence="2">GVMAG-S-ERX555943-30</strain>
    </source>
</reference>
<proteinExistence type="predicted"/>
<dbReference type="Gene3D" id="2.60.120.200">
    <property type="match status" value="1"/>
</dbReference>
<feature type="transmembrane region" description="Helical" evidence="1">
    <location>
        <begin position="6"/>
        <end position="23"/>
    </location>
</feature>
<name>A0A6C0ATL9_9ZZZZ</name>